<keyword evidence="2" id="KW-1185">Reference proteome</keyword>
<organism evidence="1 2">
    <name type="scientific">Canis lupus dingo</name>
    <name type="common">dingo</name>
    <dbReference type="NCBI Taxonomy" id="286419"/>
    <lineage>
        <taxon>Eukaryota</taxon>
        <taxon>Metazoa</taxon>
        <taxon>Chordata</taxon>
        <taxon>Craniata</taxon>
        <taxon>Vertebrata</taxon>
        <taxon>Euteleostomi</taxon>
        <taxon>Mammalia</taxon>
        <taxon>Eutheria</taxon>
        <taxon>Laurasiatheria</taxon>
        <taxon>Carnivora</taxon>
        <taxon>Caniformia</taxon>
        <taxon>Canidae</taxon>
        <taxon>Canis</taxon>
    </lineage>
</organism>
<dbReference type="GeneTree" id="ENSGT00950000185156"/>
<dbReference type="Proteomes" id="UP000694391">
    <property type="component" value="Unplaced"/>
</dbReference>
<reference evidence="1" key="2">
    <citation type="submission" date="2025-09" db="UniProtKB">
        <authorList>
            <consortium name="Ensembl"/>
        </authorList>
    </citation>
    <scope>IDENTIFICATION</scope>
</reference>
<dbReference type="InterPro" id="IPR011009">
    <property type="entry name" value="Kinase-like_dom_sf"/>
</dbReference>
<proteinExistence type="predicted"/>
<sequence>MVWKRTSLFDAHLCVPHPQHTNMHPAILEQCFTWHIRKGSLGGVFPGIDNCIQQVVAINITDLEEAEDGTEDFWQEITILNAQLLSHPGIPRC</sequence>
<evidence type="ECO:0000313" key="1">
    <source>
        <dbReference type="Ensembl" id="ENSCAFP00020022886.1"/>
    </source>
</evidence>
<dbReference type="Gene3D" id="3.30.200.20">
    <property type="entry name" value="Phosphorylase Kinase, domain 1"/>
    <property type="match status" value="1"/>
</dbReference>
<accession>A0A8C0R3D3</accession>
<protein>
    <submittedName>
        <fullName evidence="1">Uncharacterized protein</fullName>
    </submittedName>
</protein>
<evidence type="ECO:0000313" key="2">
    <source>
        <dbReference type="Proteomes" id="UP000694391"/>
    </source>
</evidence>
<dbReference type="AlphaFoldDB" id="A0A8C0R3D3"/>
<name>A0A8C0R3D3_CANLU</name>
<dbReference type="Ensembl" id="ENSCAFT00020026480.1">
    <property type="protein sequence ID" value="ENSCAFP00020022886.1"/>
    <property type="gene ID" value="ENSCAFG00020018074.1"/>
</dbReference>
<dbReference type="SUPFAM" id="SSF56112">
    <property type="entry name" value="Protein kinase-like (PK-like)"/>
    <property type="match status" value="1"/>
</dbReference>
<reference evidence="1" key="1">
    <citation type="submission" date="2025-08" db="UniProtKB">
        <authorList>
            <consortium name="Ensembl"/>
        </authorList>
    </citation>
    <scope>IDENTIFICATION</scope>
</reference>